<reference evidence="3" key="1">
    <citation type="submission" date="2025-08" db="UniProtKB">
        <authorList>
            <consortium name="RefSeq"/>
        </authorList>
    </citation>
    <scope>IDENTIFICATION</scope>
    <source>
        <tissue evidence="3">Muscle</tissue>
    </source>
</reference>
<gene>
    <name evidence="3" type="primary">LOC117212915</name>
</gene>
<dbReference type="GeneID" id="117212915"/>
<dbReference type="Pfam" id="PF15679">
    <property type="entry name" value="DUF4665"/>
    <property type="match status" value="1"/>
</dbReference>
<dbReference type="KEGG" id="bbif:117212915"/>
<dbReference type="RefSeq" id="XP_033313947.1">
    <property type="nucleotide sequence ID" value="XM_033458056.1"/>
</dbReference>
<dbReference type="Proteomes" id="UP000515164">
    <property type="component" value="Unplaced"/>
</dbReference>
<keyword evidence="2" id="KW-1185">Reference proteome</keyword>
<proteinExistence type="predicted"/>
<feature type="compositionally biased region" description="Polar residues" evidence="1">
    <location>
        <begin position="94"/>
        <end position="104"/>
    </location>
</feature>
<name>A0A6P8NHB7_9HYME</name>
<accession>A0A6P8NHB7</accession>
<evidence type="ECO:0000313" key="3">
    <source>
        <dbReference type="RefSeq" id="XP_033313947.1"/>
    </source>
</evidence>
<evidence type="ECO:0000256" key="1">
    <source>
        <dbReference type="SAM" id="MobiDB-lite"/>
    </source>
</evidence>
<dbReference type="AlphaFoldDB" id="A0A6P8NHB7"/>
<protein>
    <submittedName>
        <fullName evidence="3">Uncharacterized protein LOC117212915</fullName>
    </submittedName>
</protein>
<dbReference type="InterPro" id="IPR031389">
    <property type="entry name" value="RBIS"/>
</dbReference>
<organism evidence="2 3">
    <name type="scientific">Bombus bifarius</name>
    <dbReference type="NCBI Taxonomy" id="103933"/>
    <lineage>
        <taxon>Eukaryota</taxon>
        <taxon>Metazoa</taxon>
        <taxon>Ecdysozoa</taxon>
        <taxon>Arthropoda</taxon>
        <taxon>Hexapoda</taxon>
        <taxon>Insecta</taxon>
        <taxon>Pterygota</taxon>
        <taxon>Neoptera</taxon>
        <taxon>Endopterygota</taxon>
        <taxon>Hymenoptera</taxon>
        <taxon>Apocrita</taxon>
        <taxon>Aculeata</taxon>
        <taxon>Apoidea</taxon>
        <taxon>Anthophila</taxon>
        <taxon>Apidae</taxon>
        <taxon>Bombus</taxon>
        <taxon>Pyrobombus</taxon>
    </lineage>
</organism>
<evidence type="ECO:0000313" key="2">
    <source>
        <dbReference type="Proteomes" id="UP000515164"/>
    </source>
</evidence>
<dbReference type="GO" id="GO:0042254">
    <property type="term" value="P:ribosome biogenesis"/>
    <property type="evidence" value="ECO:0007669"/>
    <property type="project" value="InterPro"/>
</dbReference>
<feature type="region of interest" description="Disordered" evidence="1">
    <location>
        <begin position="77"/>
        <end position="110"/>
    </location>
</feature>
<sequence length="110" mass="12498">MGKNKGFQKKQTKKNVFKVATVRGNRLKVKAQKVLTNLKQLDLKKNKASKGNKDKTVQIDKQLEELRKEVYQSKPKMKVTNAKQGGRKKMQNAAPIQTDATTSLVEKMQI</sequence>